<dbReference type="AlphaFoldDB" id="A0A9P6JMI7"/>
<evidence type="ECO:0000313" key="2">
    <source>
        <dbReference type="Proteomes" id="UP000807306"/>
    </source>
</evidence>
<evidence type="ECO:0000313" key="1">
    <source>
        <dbReference type="EMBL" id="KAF9526352.1"/>
    </source>
</evidence>
<proteinExistence type="predicted"/>
<reference evidence="1" key="1">
    <citation type="submission" date="2020-11" db="EMBL/GenBank/DDBJ databases">
        <authorList>
            <consortium name="DOE Joint Genome Institute"/>
            <person name="Ahrendt S."/>
            <person name="Riley R."/>
            <person name="Andreopoulos W."/>
            <person name="Labutti K."/>
            <person name="Pangilinan J."/>
            <person name="Ruiz-Duenas F.J."/>
            <person name="Barrasa J.M."/>
            <person name="Sanchez-Garcia M."/>
            <person name="Camarero S."/>
            <person name="Miyauchi S."/>
            <person name="Serrano A."/>
            <person name="Linde D."/>
            <person name="Babiker R."/>
            <person name="Drula E."/>
            <person name="Ayuso-Fernandez I."/>
            <person name="Pacheco R."/>
            <person name="Padilla G."/>
            <person name="Ferreira P."/>
            <person name="Barriuso J."/>
            <person name="Kellner H."/>
            <person name="Castanera R."/>
            <person name="Alfaro M."/>
            <person name="Ramirez L."/>
            <person name="Pisabarro A.G."/>
            <person name="Kuo A."/>
            <person name="Tritt A."/>
            <person name="Lipzen A."/>
            <person name="He G."/>
            <person name="Yan M."/>
            <person name="Ng V."/>
            <person name="Cullen D."/>
            <person name="Martin F."/>
            <person name="Rosso M.-N."/>
            <person name="Henrissat B."/>
            <person name="Hibbett D."/>
            <person name="Martinez A.T."/>
            <person name="Grigoriev I.V."/>
        </authorList>
    </citation>
    <scope>NUCLEOTIDE SEQUENCE</scope>
    <source>
        <strain evidence="1">CBS 506.95</strain>
    </source>
</reference>
<protein>
    <submittedName>
        <fullName evidence="1">Uncharacterized protein</fullName>
    </submittedName>
</protein>
<comment type="caution">
    <text evidence="1">The sequence shown here is derived from an EMBL/GenBank/DDBJ whole genome shotgun (WGS) entry which is preliminary data.</text>
</comment>
<dbReference type="EMBL" id="MU157872">
    <property type="protein sequence ID" value="KAF9526352.1"/>
    <property type="molecule type" value="Genomic_DNA"/>
</dbReference>
<dbReference type="Proteomes" id="UP000807306">
    <property type="component" value="Unassembled WGS sequence"/>
</dbReference>
<keyword evidence="2" id="KW-1185">Reference proteome</keyword>
<accession>A0A9P6JMI7</accession>
<gene>
    <name evidence="1" type="ORF">CPB83DRAFT_908460</name>
</gene>
<sequence>MSKKLHGFGRVRQLELSSIEFPVQFFQAVAKLPHLEPFFTFDIFFSLPISLNPLVASQIFATLNHQPLDDHCPTHQNSSFFFEFLTLCPVLEEIAIENISQLEHIISVDIPVRASVAPQLSSFQGPPFLAAVLTPSRPITSITIFGDIHSPVPRMVNLLTSLSLGSAPLTKLDLDYVPLLERALRRSPASSQTLDFSLSISRTRARSSR</sequence>
<name>A0A9P6JMI7_9AGAR</name>
<organism evidence="1 2">
    <name type="scientific">Crepidotus variabilis</name>
    <dbReference type="NCBI Taxonomy" id="179855"/>
    <lineage>
        <taxon>Eukaryota</taxon>
        <taxon>Fungi</taxon>
        <taxon>Dikarya</taxon>
        <taxon>Basidiomycota</taxon>
        <taxon>Agaricomycotina</taxon>
        <taxon>Agaricomycetes</taxon>
        <taxon>Agaricomycetidae</taxon>
        <taxon>Agaricales</taxon>
        <taxon>Agaricineae</taxon>
        <taxon>Crepidotaceae</taxon>
        <taxon>Crepidotus</taxon>
    </lineage>
</organism>